<dbReference type="STRING" id="1123282.SAMN02745823_03424"/>
<dbReference type="AlphaFoldDB" id="A0A1M5Z9N7"/>
<dbReference type="PANTHER" id="PTHR43531">
    <property type="entry name" value="PROTEIN ICFG"/>
    <property type="match status" value="1"/>
</dbReference>
<keyword evidence="4" id="KW-1133">Transmembrane helix</keyword>
<feature type="transmembrane region" description="Helical" evidence="4">
    <location>
        <begin position="193"/>
        <end position="215"/>
    </location>
</feature>
<evidence type="ECO:0000256" key="2">
    <source>
        <dbReference type="ARBA" id="ARBA00029447"/>
    </source>
</evidence>
<dbReference type="Gene3D" id="6.10.340.10">
    <property type="match status" value="1"/>
</dbReference>
<evidence type="ECO:0000256" key="3">
    <source>
        <dbReference type="PROSITE-ProRule" id="PRU00284"/>
    </source>
</evidence>
<evidence type="ECO:0000256" key="1">
    <source>
        <dbReference type="ARBA" id="ARBA00022500"/>
    </source>
</evidence>
<dbReference type="CDD" id="cd11386">
    <property type="entry name" value="MCP_signal"/>
    <property type="match status" value="1"/>
</dbReference>
<keyword evidence="7" id="KW-1185">Reference proteome</keyword>
<dbReference type="GO" id="GO:0005886">
    <property type="term" value="C:plasma membrane"/>
    <property type="evidence" value="ECO:0007669"/>
    <property type="project" value="TreeGrafter"/>
</dbReference>
<dbReference type="EMBL" id="FQXV01000015">
    <property type="protein sequence ID" value="SHI20930.1"/>
    <property type="molecule type" value="Genomic_DNA"/>
</dbReference>
<dbReference type="FunFam" id="1.10.287.950:FF:000001">
    <property type="entry name" value="Methyl-accepting chemotaxis sensory transducer"/>
    <property type="match status" value="1"/>
</dbReference>
<keyword evidence="4" id="KW-0812">Transmembrane</keyword>
<dbReference type="PROSITE" id="PS50111">
    <property type="entry name" value="CHEMOTAXIS_TRANSDUC_2"/>
    <property type="match status" value="1"/>
</dbReference>
<gene>
    <name evidence="6" type="ORF">SAMN02745823_03424</name>
</gene>
<keyword evidence="4" id="KW-0472">Membrane</keyword>
<protein>
    <submittedName>
        <fullName evidence="6">Methyl-accepting chemotaxis protein</fullName>
    </submittedName>
</protein>
<evidence type="ECO:0000313" key="7">
    <source>
        <dbReference type="Proteomes" id="UP000183995"/>
    </source>
</evidence>
<feature type="transmembrane region" description="Helical" evidence="4">
    <location>
        <begin position="12"/>
        <end position="36"/>
    </location>
</feature>
<dbReference type="Pfam" id="PF00015">
    <property type="entry name" value="MCPsignal"/>
    <property type="match status" value="1"/>
</dbReference>
<dbReference type="GO" id="GO:0007165">
    <property type="term" value="P:signal transduction"/>
    <property type="evidence" value="ECO:0007669"/>
    <property type="project" value="UniProtKB-KW"/>
</dbReference>
<sequence length="599" mass="63267">MSWFKNLKISKKLITGFLVVAIIAAIVGSIGIINILSIKNEDSAMYSEEALGLQYSGATAVNFMQLRYFILKASTIGNSSSDEQDVITNIQAYEKETGDSFNKFKTDISFGNNDVNALLQEISTNWDGYQKNIEQVIQYINADQNQKATELINSAMAPIGTALRDDYLKLMQLVADEASAKADNNALLAQNSIIIMIIVVVAAVAIAVLLGIYIANIIGKPVQKMAALGNLLSKGDIEIDTVLESKDYLLKQRKDEVGALALAFHELIAATRQQVDAIQKLSDGDLTIQFTLASDKDVLGKGLIALTENLNGLIGSIMTASDQVTSGAGMVSHSSMSLSQGATEQASSVEELTASLDEIATQTGMNAQNATKASGLAREAHENASAGNAEMGEMLKAMGEISASSASINKIIKVIDDIAFQTNILALNAAVEAARAGQHGKGFAVVAEEVRTLAARSADAARETTDLIEDSIKKVEAGTKIANETAGALKQIVEQVDKAADLVHSIATASTEQAAGVEQINQGIAQVSQVVQTNAATAEESAAASEELSAQAERLRETISIFKIKDAADSIRAAAPQNLARPALGRPQIALTGSGMGKY</sequence>
<dbReference type="Proteomes" id="UP000183995">
    <property type="component" value="Unassembled WGS sequence"/>
</dbReference>
<reference evidence="6 7" key="1">
    <citation type="submission" date="2016-11" db="EMBL/GenBank/DDBJ databases">
        <authorList>
            <person name="Jaros S."/>
            <person name="Januszkiewicz K."/>
            <person name="Wedrychowicz H."/>
        </authorList>
    </citation>
    <scope>NUCLEOTIDE SEQUENCE [LARGE SCALE GENOMIC DNA]</scope>
    <source>
        <strain evidence="6 7">DSM 10068</strain>
    </source>
</reference>
<keyword evidence="1" id="KW-0145">Chemotaxis</keyword>
<evidence type="ECO:0000259" key="5">
    <source>
        <dbReference type="PROSITE" id="PS50111"/>
    </source>
</evidence>
<dbReference type="InterPro" id="IPR051310">
    <property type="entry name" value="MCP_chemotaxis"/>
</dbReference>
<dbReference type="RefSeq" id="WP_073081800.1">
    <property type="nucleotide sequence ID" value="NZ_FQXV01000015.1"/>
</dbReference>
<evidence type="ECO:0000313" key="6">
    <source>
        <dbReference type="EMBL" id="SHI20930.1"/>
    </source>
</evidence>
<evidence type="ECO:0000256" key="4">
    <source>
        <dbReference type="SAM" id="Phobius"/>
    </source>
</evidence>
<proteinExistence type="inferred from homology"/>
<dbReference type="Gene3D" id="1.10.287.950">
    <property type="entry name" value="Methyl-accepting chemotaxis protein"/>
    <property type="match status" value="1"/>
</dbReference>
<dbReference type="GO" id="GO:0006935">
    <property type="term" value="P:chemotaxis"/>
    <property type="evidence" value="ECO:0007669"/>
    <property type="project" value="UniProtKB-KW"/>
</dbReference>
<dbReference type="SMART" id="SM00283">
    <property type="entry name" value="MA"/>
    <property type="match status" value="1"/>
</dbReference>
<name>A0A1M5Z9N7_9FIRM</name>
<dbReference type="InterPro" id="IPR024478">
    <property type="entry name" value="HlyB_4HB_MCP"/>
</dbReference>
<dbReference type="PANTHER" id="PTHR43531:SF11">
    <property type="entry name" value="METHYL-ACCEPTING CHEMOTAXIS PROTEIN 3"/>
    <property type="match status" value="1"/>
</dbReference>
<keyword evidence="3" id="KW-0807">Transducer</keyword>
<dbReference type="GO" id="GO:0004888">
    <property type="term" value="F:transmembrane signaling receptor activity"/>
    <property type="evidence" value="ECO:0007669"/>
    <property type="project" value="TreeGrafter"/>
</dbReference>
<dbReference type="Pfam" id="PF12729">
    <property type="entry name" value="4HB_MCP_1"/>
    <property type="match status" value="1"/>
</dbReference>
<comment type="similarity">
    <text evidence="2">Belongs to the methyl-accepting chemotaxis (MCP) protein family.</text>
</comment>
<organism evidence="6 7">
    <name type="scientific">Sporobacter termitidis DSM 10068</name>
    <dbReference type="NCBI Taxonomy" id="1123282"/>
    <lineage>
        <taxon>Bacteria</taxon>
        <taxon>Bacillati</taxon>
        <taxon>Bacillota</taxon>
        <taxon>Clostridia</taxon>
        <taxon>Eubacteriales</taxon>
        <taxon>Oscillospiraceae</taxon>
        <taxon>Sporobacter</taxon>
    </lineage>
</organism>
<feature type="domain" description="Methyl-accepting transducer" evidence="5">
    <location>
        <begin position="320"/>
        <end position="549"/>
    </location>
</feature>
<dbReference type="SUPFAM" id="SSF58104">
    <property type="entry name" value="Methyl-accepting chemotaxis protein (MCP) signaling domain"/>
    <property type="match status" value="1"/>
</dbReference>
<accession>A0A1M5Z9N7</accession>
<dbReference type="InterPro" id="IPR004089">
    <property type="entry name" value="MCPsignal_dom"/>
</dbReference>